<dbReference type="PANTHER" id="PTHR11785">
    <property type="entry name" value="AMINO ACID TRANSPORTER"/>
    <property type="match status" value="1"/>
</dbReference>
<feature type="transmembrane region" description="Helical" evidence="1">
    <location>
        <begin position="96"/>
        <end position="116"/>
    </location>
</feature>
<evidence type="ECO:0000313" key="3">
    <source>
        <dbReference type="Proteomes" id="UP001177023"/>
    </source>
</evidence>
<feature type="transmembrane region" description="Helical" evidence="1">
    <location>
        <begin position="123"/>
        <end position="142"/>
    </location>
</feature>
<keyword evidence="3" id="KW-1185">Reference proteome</keyword>
<proteinExistence type="predicted"/>
<dbReference type="PANTHER" id="PTHR11785:SF117">
    <property type="entry name" value="AMINO ACID TRANSPORTER"/>
    <property type="match status" value="1"/>
</dbReference>
<dbReference type="Gene3D" id="1.20.1740.10">
    <property type="entry name" value="Amino acid/polyamine transporter I"/>
    <property type="match status" value="1"/>
</dbReference>
<evidence type="ECO:0000256" key="1">
    <source>
        <dbReference type="SAM" id="Phobius"/>
    </source>
</evidence>
<organism evidence="2 3">
    <name type="scientific">Mesorhabditis spiculigera</name>
    <dbReference type="NCBI Taxonomy" id="96644"/>
    <lineage>
        <taxon>Eukaryota</taxon>
        <taxon>Metazoa</taxon>
        <taxon>Ecdysozoa</taxon>
        <taxon>Nematoda</taxon>
        <taxon>Chromadorea</taxon>
        <taxon>Rhabditida</taxon>
        <taxon>Rhabditina</taxon>
        <taxon>Rhabditomorpha</taxon>
        <taxon>Rhabditoidea</taxon>
        <taxon>Rhabditidae</taxon>
        <taxon>Mesorhabditinae</taxon>
        <taxon>Mesorhabditis</taxon>
    </lineage>
</organism>
<dbReference type="AlphaFoldDB" id="A0AA36D640"/>
<accession>A0AA36D640</accession>
<sequence length="191" mass="21079">MTSAVNSALFAVSRSLLAGSRAGAMPSFLSLVHTEHGSPRVALIFHATAAISVSFIGDVGRLINYAMVSNMLSVITTITASIYIRWTEIPVSATAIRYPILLHWLVLAISVALVAVPISKDPMACVVGFGLLLVFSIIYFTLVRPSHEIRIWRIIEDKITRFFQLVLWAVHIDAPEIHFTESEEAPTIEKY</sequence>
<keyword evidence="1" id="KW-0472">Membrane</keyword>
<feature type="non-terminal residue" evidence="2">
    <location>
        <position position="1"/>
    </location>
</feature>
<keyword evidence="1" id="KW-0812">Transmembrane</keyword>
<gene>
    <name evidence="2" type="ORF">MSPICULIGERA_LOCUS18577</name>
</gene>
<dbReference type="EMBL" id="CATQJA010002659">
    <property type="protein sequence ID" value="CAJ0580379.1"/>
    <property type="molecule type" value="Genomic_DNA"/>
</dbReference>
<name>A0AA36D640_9BILA</name>
<dbReference type="GO" id="GO:0015179">
    <property type="term" value="F:L-amino acid transmembrane transporter activity"/>
    <property type="evidence" value="ECO:0007669"/>
    <property type="project" value="TreeGrafter"/>
</dbReference>
<comment type="caution">
    <text evidence="2">The sequence shown here is derived from an EMBL/GenBank/DDBJ whole genome shotgun (WGS) entry which is preliminary data.</text>
</comment>
<reference evidence="2" key="1">
    <citation type="submission" date="2023-06" db="EMBL/GenBank/DDBJ databases">
        <authorList>
            <person name="Delattre M."/>
        </authorList>
    </citation>
    <scope>NUCLEOTIDE SEQUENCE</scope>
    <source>
        <strain evidence="2">AF72</strain>
    </source>
</reference>
<dbReference type="Proteomes" id="UP001177023">
    <property type="component" value="Unassembled WGS sequence"/>
</dbReference>
<evidence type="ECO:0000313" key="2">
    <source>
        <dbReference type="EMBL" id="CAJ0580379.1"/>
    </source>
</evidence>
<keyword evidence="1" id="KW-1133">Transmembrane helix</keyword>
<dbReference type="InterPro" id="IPR050598">
    <property type="entry name" value="AminoAcid_Transporter"/>
</dbReference>
<feature type="transmembrane region" description="Helical" evidence="1">
    <location>
        <begin position="63"/>
        <end position="84"/>
    </location>
</feature>
<protein>
    <submittedName>
        <fullName evidence="2">Uncharacterized protein</fullName>
    </submittedName>
</protein>